<evidence type="ECO:0000256" key="3">
    <source>
        <dbReference type="SAM" id="Phobius"/>
    </source>
</evidence>
<dbReference type="InterPro" id="IPR050226">
    <property type="entry name" value="NagZ_Beta-hexosaminidase"/>
</dbReference>
<evidence type="ECO:0000256" key="2">
    <source>
        <dbReference type="ARBA" id="ARBA00022801"/>
    </source>
</evidence>
<dbReference type="RefSeq" id="WP_138156377.1">
    <property type="nucleotide sequence ID" value="NZ_CP039381.1"/>
</dbReference>
<dbReference type="Gene3D" id="3.20.20.300">
    <property type="entry name" value="Glycoside hydrolase, family 3, N-terminal domain"/>
    <property type="match status" value="2"/>
</dbReference>
<evidence type="ECO:0000256" key="1">
    <source>
        <dbReference type="ARBA" id="ARBA00005336"/>
    </source>
</evidence>
<dbReference type="OrthoDB" id="9805821at2"/>
<dbReference type="SUPFAM" id="SSF51445">
    <property type="entry name" value="(Trans)glycosidases"/>
    <property type="match status" value="2"/>
</dbReference>
<comment type="similarity">
    <text evidence="1">Belongs to the glycosyl hydrolase 3 family.</text>
</comment>
<keyword evidence="2" id="KW-0378">Hydrolase</keyword>
<name>A0A4P8XUH9_9FIRM</name>
<dbReference type="Proteomes" id="UP000301475">
    <property type="component" value="Chromosome"/>
</dbReference>
<dbReference type="InterPro" id="IPR036962">
    <property type="entry name" value="Glyco_hydro_3_N_sf"/>
</dbReference>
<dbReference type="InterPro" id="IPR017853">
    <property type="entry name" value="GH"/>
</dbReference>
<evidence type="ECO:0000313" key="5">
    <source>
        <dbReference type="Proteomes" id="UP000301475"/>
    </source>
</evidence>
<accession>A0A4P8XUH9</accession>
<protein>
    <submittedName>
        <fullName evidence="4">Uncharacterized protein</fullName>
    </submittedName>
</protein>
<dbReference type="KEGG" id="ruj:E5Z56_02505"/>
<dbReference type="GO" id="GO:0004553">
    <property type="term" value="F:hydrolase activity, hydrolyzing O-glycosyl compounds"/>
    <property type="evidence" value="ECO:0007669"/>
    <property type="project" value="InterPro"/>
</dbReference>
<keyword evidence="3" id="KW-0812">Transmembrane</keyword>
<dbReference type="GO" id="GO:0009254">
    <property type="term" value="P:peptidoglycan turnover"/>
    <property type="evidence" value="ECO:0007669"/>
    <property type="project" value="TreeGrafter"/>
</dbReference>
<dbReference type="PANTHER" id="PTHR30480">
    <property type="entry name" value="BETA-HEXOSAMINIDASE-RELATED"/>
    <property type="match status" value="1"/>
</dbReference>
<dbReference type="PANTHER" id="PTHR30480:SF13">
    <property type="entry name" value="BETA-HEXOSAMINIDASE"/>
    <property type="match status" value="1"/>
</dbReference>
<proteinExistence type="inferred from homology"/>
<reference evidence="4 5" key="1">
    <citation type="submission" date="2019-04" db="EMBL/GenBank/DDBJ databases">
        <authorList>
            <person name="Embree M."/>
            <person name="Gaffney J.R."/>
        </authorList>
    </citation>
    <scope>NUCLEOTIDE SEQUENCE [LARGE SCALE GENOMIC DNA]</scope>
    <source>
        <strain evidence="4 5">JE7A12</strain>
    </source>
</reference>
<organism evidence="4 5">
    <name type="scientific">Ruminococcus bovis</name>
    <dbReference type="NCBI Taxonomy" id="2564099"/>
    <lineage>
        <taxon>Bacteria</taxon>
        <taxon>Bacillati</taxon>
        <taxon>Bacillota</taxon>
        <taxon>Clostridia</taxon>
        <taxon>Eubacteriales</taxon>
        <taxon>Oscillospiraceae</taxon>
        <taxon>Ruminococcus</taxon>
    </lineage>
</organism>
<dbReference type="EMBL" id="CP039381">
    <property type="protein sequence ID" value="QCT06292.1"/>
    <property type="molecule type" value="Genomic_DNA"/>
</dbReference>
<dbReference type="GO" id="GO:0005975">
    <property type="term" value="P:carbohydrate metabolic process"/>
    <property type="evidence" value="ECO:0007669"/>
    <property type="project" value="InterPro"/>
</dbReference>
<gene>
    <name evidence="4" type="ORF">E5Z56_02505</name>
</gene>
<evidence type="ECO:0000313" key="4">
    <source>
        <dbReference type="EMBL" id="QCT06292.1"/>
    </source>
</evidence>
<keyword evidence="5" id="KW-1185">Reference proteome</keyword>
<keyword evidence="3" id="KW-1133">Transmembrane helix</keyword>
<sequence>MSNGKHGNNGHKGLVILIVVVLIVAILAVGGFVFRSELSKAFNSAKDTIIGTTTTTTTTVSTTEPTTTSPISQNVIKAEEYTEKMSLNEKVCQLFVVTPEQLTGVDVATMAGETTKSQLEKYPVGGIVYYPQNVESEKAFNEMIDTTQSYSKTPLFIMKDGSKTTFTYKDQLQVSDSLAKSKNIKKDVLTAFNDGNQIILMPKDLETAVKTITSAVKNGKIKEEDLDVAVAEIINTKYENGVMK</sequence>
<keyword evidence="3" id="KW-0472">Membrane</keyword>
<feature type="transmembrane region" description="Helical" evidence="3">
    <location>
        <begin position="14"/>
        <end position="34"/>
    </location>
</feature>
<dbReference type="AlphaFoldDB" id="A0A4P8XUH9"/>